<gene>
    <name evidence="4" type="ORF">BN1204_049300</name>
</gene>
<evidence type="ECO:0000256" key="1">
    <source>
        <dbReference type="SAM" id="Coils"/>
    </source>
</evidence>
<dbReference type="AlphaFoldDB" id="A0A0F7UGN2"/>
<keyword evidence="3" id="KW-0472">Membrane</keyword>
<evidence type="ECO:0000256" key="3">
    <source>
        <dbReference type="SAM" id="Phobius"/>
    </source>
</evidence>
<dbReference type="EMBL" id="LN714485">
    <property type="protein sequence ID" value="CEL69214.1"/>
    <property type="molecule type" value="Genomic_DNA"/>
</dbReference>
<name>A0A0F7UGN2_NEOCL</name>
<dbReference type="Gene3D" id="2.60.40.1230">
    <property type="match status" value="1"/>
</dbReference>
<proteinExistence type="predicted"/>
<feature type="compositionally biased region" description="Low complexity" evidence="2">
    <location>
        <begin position="733"/>
        <end position="758"/>
    </location>
</feature>
<organism evidence="4">
    <name type="scientific">Neospora caninum (strain Liverpool)</name>
    <dbReference type="NCBI Taxonomy" id="572307"/>
    <lineage>
        <taxon>Eukaryota</taxon>
        <taxon>Sar</taxon>
        <taxon>Alveolata</taxon>
        <taxon>Apicomplexa</taxon>
        <taxon>Conoidasida</taxon>
        <taxon>Coccidia</taxon>
        <taxon>Eucoccidiorida</taxon>
        <taxon>Eimeriorina</taxon>
        <taxon>Sarcocystidae</taxon>
        <taxon>Neospora</taxon>
    </lineage>
</organism>
<evidence type="ECO:0000256" key="2">
    <source>
        <dbReference type="SAM" id="MobiDB-lite"/>
    </source>
</evidence>
<keyword evidence="3" id="KW-0812">Transmembrane</keyword>
<accession>A0A0F7UGN2</accession>
<protein>
    <recommendedName>
        <fullName evidence="5">Transmembrane protein</fullName>
    </recommendedName>
</protein>
<feature type="region of interest" description="Disordered" evidence="2">
    <location>
        <begin position="730"/>
        <end position="758"/>
    </location>
</feature>
<evidence type="ECO:0008006" key="5">
    <source>
        <dbReference type="Google" id="ProtNLM"/>
    </source>
</evidence>
<feature type="transmembrane region" description="Helical" evidence="3">
    <location>
        <begin position="37"/>
        <end position="61"/>
    </location>
</feature>
<reference evidence="4" key="1">
    <citation type="journal article" date="2015" name="PLoS ONE">
        <title>Comprehensive Evaluation of Toxoplasma gondii VEG and Neospora caninum LIV Genomes with Tachyzoite Stage Transcriptome and Proteome Defines Novel Transcript Features.</title>
        <authorList>
            <person name="Ramaprasad A."/>
            <person name="Mourier T."/>
            <person name="Naeem R."/>
            <person name="Malas T.B."/>
            <person name="Moussa E."/>
            <person name="Panigrahi A."/>
            <person name="Vermont S.J."/>
            <person name="Otto T.D."/>
            <person name="Wastling J."/>
            <person name="Pain A."/>
        </authorList>
    </citation>
    <scope>NUCLEOTIDE SEQUENCE</scope>
    <source>
        <strain evidence="4">Liverpool</strain>
    </source>
</reference>
<sequence length="1053" mass="115390">MKPLRCGKSVRRIQLTSLFIIDPIQVSQVAKMVDWQLLAIIGFSVTGVLLLVLVVVTVAFLRRRRCTHKHYHAEVLELKENLKAAQVEKEAKEDEFTSLRRSVADFDAERSLLLKRLESCGSNPTPEEIRCCLRELQLYLAIQAANSLCLRKAVNADYKQGPPALLAEVWLVHGELYTTRDDDSYPCLDDFPPPFSIAKRLGYGCKRRNRSIEESSVCNEEKPLAGTAGVSTVGRFHDSASPCVGPPPRWRRPRHRHNFRSIWDPRQVETSTSPHTHTCVVDSTATSCSGEETTVTAEECPNVTETGACRTSTPRSATEAVTCGEFYGEEKPVPKFNSVEPCATNCFSPPATTVRVEEATSRAGCCPGSKASCSTTAIIPAHTFAPEYIFIGEQWLPGPYETAKNCFHEIPLVRLAKFSRPDHTKTENLKSDVYQQILPDAHRLEKVLLSSEHTSRMDLDSWSRDHIKLQSRALVGILPSLQVSTKAVSFPHLCYSLVEYNVERLTVISKRAMKDYIGETLNQPLYILLRVFECNSVPGATPPASPGNGQTNGLVLGKEQESWTLIYEAPPVCLTDFEGRVLDDHVIAFDDDSKFHYKHPYNPAPSTLFEPQEAGNHEPSAAYPCCPSPLHSVTPLCRPRASVLDVDILGDTDAFSPGPAVGSEITDKRPERYCRPPRRLCPAESGHVSDAGHVQSAYATEGGRLVEGSSCHKVAAPALSALTRNRADAVVPRGSRSISSSAGRSWTTKNATSTRQSSSARSVASALTVASTHIEAANRFKDVCLFQQGLLFENEVISVECVIGTTVFPNQGVLHASIELSIVNNLLSRRAVSPSGTLCNEMGAPTGFHSVRIGIESFERESLSCSVSPIVRAPPAGPWSRARAIQAITATVMQPFQVVPEVSLEVVLPDGAESKCTFPLPLVITQFMRPVTLSPAAFMQLWFDGALHSRLMGVRLSSRLRSGGLSELMKVVTFNGKFRATDGIKHRLAENSIFSIGELPAIGDMPSDCRCMIRVWHGPFGAASMAKLEVKAEDQRVAAAVFELLAYAIEDGE</sequence>
<keyword evidence="1" id="KW-0175">Coiled coil</keyword>
<keyword evidence="3" id="KW-1133">Transmembrane helix</keyword>
<feature type="coiled-coil region" evidence="1">
    <location>
        <begin position="68"/>
        <end position="102"/>
    </location>
</feature>
<evidence type="ECO:0000313" key="4">
    <source>
        <dbReference type="EMBL" id="CEL69214.1"/>
    </source>
</evidence>